<gene>
    <name evidence="1" type="ORF">WCI35_014575</name>
</gene>
<comment type="caution">
    <text evidence="1">The sequence shown here is derived from an EMBL/GenBank/DDBJ whole genome shotgun (WGS) entry which is preliminary data.</text>
</comment>
<reference evidence="1 2" key="1">
    <citation type="journal article" date="2024" name="G3 (Bethesda)">
        <title>A hybrid genome assembly of the endangered aye-aye (Daubentonia madagascariensis).</title>
        <authorList>
            <person name="Versoza C.J."/>
            <person name="Pfeifer S.P."/>
        </authorList>
    </citation>
    <scope>NUCLEOTIDE SEQUENCE [LARGE SCALE GENOMIC DNA]</scope>
    <source>
        <strain evidence="1">6821</strain>
    </source>
</reference>
<protein>
    <submittedName>
        <fullName evidence="1">Uncharacterized protein</fullName>
    </submittedName>
</protein>
<evidence type="ECO:0000313" key="2">
    <source>
        <dbReference type="Proteomes" id="UP001610411"/>
    </source>
</evidence>
<organism evidence="1 2">
    <name type="scientific">Daubentonia madagascariensis</name>
    <name type="common">Aye-aye</name>
    <name type="synonym">Sciurus madagascariensis</name>
    <dbReference type="NCBI Taxonomy" id="31869"/>
    <lineage>
        <taxon>Eukaryota</taxon>
        <taxon>Metazoa</taxon>
        <taxon>Chordata</taxon>
        <taxon>Craniata</taxon>
        <taxon>Vertebrata</taxon>
        <taxon>Euteleostomi</taxon>
        <taxon>Mammalia</taxon>
        <taxon>Eutheria</taxon>
        <taxon>Euarchontoglires</taxon>
        <taxon>Primates</taxon>
        <taxon>Strepsirrhini</taxon>
        <taxon>Chiromyiformes</taxon>
        <taxon>Daubentoniidae</taxon>
        <taxon>Daubentonia</taxon>
    </lineage>
</organism>
<sequence length="80" mass="9199">MIVTGLLLPTAFQTDYHKILSSSDTSICPLVFMLFLVLDRMDSLLILVIRARPLWSFTDMYRMAKKLSHLTHMSPAEVEQ</sequence>
<feature type="non-terminal residue" evidence="1">
    <location>
        <position position="80"/>
    </location>
</feature>
<accession>A0ABD2ECX3</accession>
<keyword evidence="2" id="KW-1185">Reference proteome</keyword>
<dbReference type="AlphaFoldDB" id="A0ABD2ECX3"/>
<evidence type="ECO:0000313" key="1">
    <source>
        <dbReference type="EMBL" id="KAL2776741.1"/>
    </source>
</evidence>
<proteinExistence type="predicted"/>
<dbReference type="Proteomes" id="UP001610411">
    <property type="component" value="Unassembled WGS sequence"/>
</dbReference>
<dbReference type="EMBL" id="JBFSEQ010000005">
    <property type="protein sequence ID" value="KAL2776741.1"/>
    <property type="molecule type" value="Genomic_DNA"/>
</dbReference>
<name>A0ABD2ECX3_DAUMA</name>